<proteinExistence type="predicted"/>
<sequence length="309" mass="33075">MALTADAQRLIDGIAADMKLPMHTSSVGELRASYAARMTAPTTEIHSVRDVVVPSAAGGVPVRVYRPTDEESLPVVMWLHSGGCVFGGLDQNSEYLRKLSLAAGVVVVSVDYRLAPEHPHPAALEDCRIVWDWLVSGPPEVPADVTRAVVAGESAGGTLTFALTQQLRDSAGSLPVAQVSFYGAAEMRVSNPEQRCLIASPEDCEWFWDLYAPDPQSRQFPDVSPGLARDLTGLPPTFVVTAEVDPTRDATEAYAQRLAAAGVDVNLMRYEGVMHGFATMLGALPQARNVFDRTVAFLASILASPRAGT</sequence>
<evidence type="ECO:0000259" key="2">
    <source>
        <dbReference type="Pfam" id="PF07859"/>
    </source>
</evidence>
<keyword evidence="1 4" id="KW-0378">Hydrolase</keyword>
<name>A0A9Q5F4X2_RHOHA</name>
<dbReference type="GO" id="GO:0016787">
    <property type="term" value="F:hydrolase activity"/>
    <property type="evidence" value="ECO:0007669"/>
    <property type="project" value="UniProtKB-KW"/>
</dbReference>
<dbReference type="SUPFAM" id="SSF53474">
    <property type="entry name" value="alpha/beta-Hydrolases"/>
    <property type="match status" value="1"/>
</dbReference>
<reference evidence="4" key="2">
    <citation type="journal article" date="2020" name="Environ. Microbiol.">
        <title>The novel and transferable erm(51) gene confers Macrolides, Lincosamides, and Streptogramins B (MLSB) resistance to clonal Rhodococcus equi in the environment.</title>
        <authorList>
            <person name="Huber L."/>
            <person name="Giguere S."/>
            <person name="Slovis N.M."/>
            <person name="Alvarez-Narvaez S."/>
            <person name="Hart K.A."/>
            <person name="Greiter M."/>
            <person name="Morris E.R.A."/>
            <person name="Cohen N.D."/>
        </authorList>
    </citation>
    <scope>NUCLEOTIDE SEQUENCE</scope>
    <source>
        <strain evidence="4">Lh_116_1</strain>
        <strain evidence="5">Lh_16_1</strain>
    </source>
</reference>
<dbReference type="InterPro" id="IPR050300">
    <property type="entry name" value="GDXG_lipolytic_enzyme"/>
</dbReference>
<dbReference type="Proteomes" id="UP000808906">
    <property type="component" value="Unassembled WGS sequence"/>
</dbReference>
<evidence type="ECO:0000313" key="3">
    <source>
        <dbReference type="EMBL" id="MBM4565306.1"/>
    </source>
</evidence>
<organism evidence="4 6">
    <name type="scientific">Rhodococcus hoagii</name>
    <name type="common">Corynebacterium equii</name>
    <dbReference type="NCBI Taxonomy" id="43767"/>
    <lineage>
        <taxon>Bacteria</taxon>
        <taxon>Bacillati</taxon>
        <taxon>Actinomycetota</taxon>
        <taxon>Actinomycetes</taxon>
        <taxon>Mycobacteriales</taxon>
        <taxon>Nocardiaceae</taxon>
        <taxon>Prescottella</taxon>
    </lineage>
</organism>
<reference evidence="3" key="1">
    <citation type="submission" date="2019-11" db="EMBL/GenBank/DDBJ databases">
        <title>Spread of Macrolides and rifampicin resistant Rhodococcus equi in clinical isolates in the USA.</title>
        <authorList>
            <person name="Alvarez-Narvaez S."/>
            <person name="Huber L."/>
            <person name="Cohen N.D."/>
            <person name="Slovis N."/>
            <person name="Greiter M."/>
            <person name="Giguere S."/>
            <person name="Hart K."/>
        </authorList>
    </citation>
    <scope>NUCLEOTIDE SEQUENCE</scope>
    <source>
        <strain evidence="3">Lh_17</strain>
    </source>
</reference>
<comment type="caution">
    <text evidence="4">The sequence shown here is derived from an EMBL/GenBank/DDBJ whole genome shotgun (WGS) entry which is preliminary data.</text>
</comment>
<evidence type="ECO:0000313" key="4">
    <source>
        <dbReference type="EMBL" id="NKT80278.1"/>
    </source>
</evidence>
<gene>
    <name evidence="3" type="ORF">GS441_07625</name>
    <name evidence="4" type="ORF">GS882_19515</name>
    <name evidence="5" type="ORF">GS947_06030</name>
</gene>
<protein>
    <submittedName>
        <fullName evidence="4">Alpha/beta hydrolase fold domain-containing protein</fullName>
    </submittedName>
</protein>
<accession>A0A9Q5F4X2</accession>
<dbReference type="PANTHER" id="PTHR48081:SF8">
    <property type="entry name" value="ALPHA_BETA HYDROLASE FOLD-3 DOMAIN-CONTAINING PROTEIN-RELATED"/>
    <property type="match status" value="1"/>
</dbReference>
<feature type="domain" description="Alpha/beta hydrolase fold-3" evidence="2">
    <location>
        <begin position="76"/>
        <end position="278"/>
    </location>
</feature>
<dbReference type="AlphaFoldDB" id="A0A9Q5F4X2"/>
<dbReference type="EMBL" id="WUXR01000002">
    <property type="protein sequence ID" value="MBM4565306.1"/>
    <property type="molecule type" value="Genomic_DNA"/>
</dbReference>
<dbReference type="Proteomes" id="UP000603463">
    <property type="component" value="Unassembled WGS sequence"/>
</dbReference>
<evidence type="ECO:0000313" key="5">
    <source>
        <dbReference type="EMBL" id="NKW41186.1"/>
    </source>
</evidence>
<dbReference type="Proteomes" id="UP000608063">
    <property type="component" value="Unassembled WGS sequence"/>
</dbReference>
<dbReference type="EMBL" id="WVDC01000001">
    <property type="protein sequence ID" value="NKW41186.1"/>
    <property type="molecule type" value="Genomic_DNA"/>
</dbReference>
<dbReference type="Pfam" id="PF07859">
    <property type="entry name" value="Abhydrolase_3"/>
    <property type="match status" value="1"/>
</dbReference>
<dbReference type="PANTHER" id="PTHR48081">
    <property type="entry name" value="AB HYDROLASE SUPERFAMILY PROTEIN C4A8.06C"/>
    <property type="match status" value="1"/>
</dbReference>
<dbReference type="EMBL" id="WVBC01000032">
    <property type="protein sequence ID" value="NKT80278.1"/>
    <property type="molecule type" value="Genomic_DNA"/>
</dbReference>
<dbReference type="Gene3D" id="3.40.50.1820">
    <property type="entry name" value="alpha/beta hydrolase"/>
    <property type="match status" value="1"/>
</dbReference>
<evidence type="ECO:0000313" key="6">
    <source>
        <dbReference type="Proteomes" id="UP000603463"/>
    </source>
</evidence>
<dbReference type="InterPro" id="IPR013094">
    <property type="entry name" value="AB_hydrolase_3"/>
</dbReference>
<dbReference type="InterPro" id="IPR029058">
    <property type="entry name" value="AB_hydrolase_fold"/>
</dbReference>
<dbReference type="RefSeq" id="WP_084961596.1">
    <property type="nucleotide sequence ID" value="NZ_CP095477.1"/>
</dbReference>
<evidence type="ECO:0000256" key="1">
    <source>
        <dbReference type="ARBA" id="ARBA00022801"/>
    </source>
</evidence>